<evidence type="ECO:0000259" key="4">
    <source>
        <dbReference type="PROSITE" id="PS50995"/>
    </source>
</evidence>
<feature type="domain" description="HTH marR-type" evidence="4">
    <location>
        <begin position="7"/>
        <end position="139"/>
    </location>
</feature>
<dbReference type="PANTHER" id="PTHR42756">
    <property type="entry name" value="TRANSCRIPTIONAL REGULATOR, MARR"/>
    <property type="match status" value="1"/>
</dbReference>
<dbReference type="GO" id="GO:0003700">
    <property type="term" value="F:DNA-binding transcription factor activity"/>
    <property type="evidence" value="ECO:0007669"/>
    <property type="project" value="InterPro"/>
</dbReference>
<gene>
    <name evidence="5" type="ORF">SAMN02745220_04699</name>
</gene>
<sequence>MEKNKHEQHITRQLRILFKTVQLHAKKVEKACGLSSAKIWMLHEISANSGLKVSELAGALSIHPSTCSNMLDKLEDMQLIARDRSRSDQRSVHLSLTEKGQNLLVQAPIPHQGELNTALAKLSETQLLNLETGLDDLLQALKIEDSDAAMVPIVGE</sequence>
<evidence type="ECO:0000256" key="2">
    <source>
        <dbReference type="ARBA" id="ARBA00023125"/>
    </source>
</evidence>
<dbReference type="EMBL" id="FRFE01000039">
    <property type="protein sequence ID" value="SHO52712.1"/>
    <property type="molecule type" value="Genomic_DNA"/>
</dbReference>
<dbReference type="Proteomes" id="UP000184603">
    <property type="component" value="Unassembled WGS sequence"/>
</dbReference>
<dbReference type="PANTHER" id="PTHR42756:SF1">
    <property type="entry name" value="TRANSCRIPTIONAL REPRESSOR OF EMRAB OPERON"/>
    <property type="match status" value="1"/>
</dbReference>
<dbReference type="PROSITE" id="PS50995">
    <property type="entry name" value="HTH_MARR_2"/>
    <property type="match status" value="1"/>
</dbReference>
<dbReference type="AlphaFoldDB" id="A0A1M7YJC6"/>
<accession>A0A1M7YJC6</accession>
<dbReference type="STRING" id="1121416.SAMN02745220_04699"/>
<evidence type="ECO:0000256" key="3">
    <source>
        <dbReference type="ARBA" id="ARBA00023163"/>
    </source>
</evidence>
<evidence type="ECO:0000256" key="1">
    <source>
        <dbReference type="ARBA" id="ARBA00023015"/>
    </source>
</evidence>
<proteinExistence type="predicted"/>
<keyword evidence="3" id="KW-0804">Transcription</keyword>
<keyword evidence="1" id="KW-0805">Transcription regulation</keyword>
<dbReference type="InterPro" id="IPR036390">
    <property type="entry name" value="WH_DNA-bd_sf"/>
</dbReference>
<dbReference type="Pfam" id="PF01047">
    <property type="entry name" value="MarR"/>
    <property type="match status" value="1"/>
</dbReference>
<dbReference type="InterPro" id="IPR036388">
    <property type="entry name" value="WH-like_DNA-bd_sf"/>
</dbReference>
<dbReference type="OrthoDB" id="9806864at2"/>
<organism evidence="5 6">
    <name type="scientific">Desulfopila aestuarii DSM 18488</name>
    <dbReference type="NCBI Taxonomy" id="1121416"/>
    <lineage>
        <taxon>Bacteria</taxon>
        <taxon>Pseudomonadati</taxon>
        <taxon>Thermodesulfobacteriota</taxon>
        <taxon>Desulfobulbia</taxon>
        <taxon>Desulfobulbales</taxon>
        <taxon>Desulfocapsaceae</taxon>
        <taxon>Desulfopila</taxon>
    </lineage>
</organism>
<protein>
    <submittedName>
        <fullName evidence="5">DNA-binding transcriptional regulator, MarR family</fullName>
    </submittedName>
</protein>
<dbReference type="SMART" id="SM00347">
    <property type="entry name" value="HTH_MARR"/>
    <property type="match status" value="1"/>
</dbReference>
<name>A0A1M7YJC6_9BACT</name>
<keyword evidence="6" id="KW-1185">Reference proteome</keyword>
<dbReference type="SUPFAM" id="SSF46785">
    <property type="entry name" value="Winged helix' DNA-binding domain"/>
    <property type="match status" value="1"/>
</dbReference>
<dbReference type="InterPro" id="IPR000835">
    <property type="entry name" value="HTH_MarR-typ"/>
</dbReference>
<dbReference type="RefSeq" id="WP_073616278.1">
    <property type="nucleotide sequence ID" value="NZ_FRFE01000039.1"/>
</dbReference>
<evidence type="ECO:0000313" key="6">
    <source>
        <dbReference type="Proteomes" id="UP000184603"/>
    </source>
</evidence>
<keyword evidence="2 5" id="KW-0238">DNA-binding</keyword>
<dbReference type="GO" id="GO:0003677">
    <property type="term" value="F:DNA binding"/>
    <property type="evidence" value="ECO:0007669"/>
    <property type="project" value="UniProtKB-KW"/>
</dbReference>
<dbReference type="PRINTS" id="PR00598">
    <property type="entry name" value="HTHMARR"/>
</dbReference>
<dbReference type="Gene3D" id="1.10.10.10">
    <property type="entry name" value="Winged helix-like DNA-binding domain superfamily/Winged helix DNA-binding domain"/>
    <property type="match status" value="1"/>
</dbReference>
<reference evidence="5 6" key="1">
    <citation type="submission" date="2016-12" db="EMBL/GenBank/DDBJ databases">
        <authorList>
            <person name="Song W.-J."/>
            <person name="Kurnit D.M."/>
        </authorList>
    </citation>
    <scope>NUCLEOTIDE SEQUENCE [LARGE SCALE GENOMIC DNA]</scope>
    <source>
        <strain evidence="5 6">DSM 18488</strain>
    </source>
</reference>
<evidence type="ECO:0000313" key="5">
    <source>
        <dbReference type="EMBL" id="SHO52712.1"/>
    </source>
</evidence>